<accession>A0AAE2CSW1</accession>
<gene>
    <name evidence="2" type="ORF">Salat_1096400</name>
</gene>
<feature type="compositionally biased region" description="Basic residues" evidence="1">
    <location>
        <begin position="37"/>
        <end position="51"/>
    </location>
</feature>
<feature type="region of interest" description="Disordered" evidence="1">
    <location>
        <begin position="1"/>
        <end position="70"/>
    </location>
</feature>
<organism evidence="2 3">
    <name type="scientific">Sesamum alatum</name>
    <dbReference type="NCBI Taxonomy" id="300844"/>
    <lineage>
        <taxon>Eukaryota</taxon>
        <taxon>Viridiplantae</taxon>
        <taxon>Streptophyta</taxon>
        <taxon>Embryophyta</taxon>
        <taxon>Tracheophyta</taxon>
        <taxon>Spermatophyta</taxon>
        <taxon>Magnoliopsida</taxon>
        <taxon>eudicotyledons</taxon>
        <taxon>Gunneridae</taxon>
        <taxon>Pentapetalae</taxon>
        <taxon>asterids</taxon>
        <taxon>lamiids</taxon>
        <taxon>Lamiales</taxon>
        <taxon>Pedaliaceae</taxon>
        <taxon>Sesamum</taxon>
    </lineage>
</organism>
<name>A0AAE2CSW1_9LAMI</name>
<comment type="caution">
    <text evidence="2">The sequence shown here is derived from an EMBL/GenBank/DDBJ whole genome shotgun (WGS) entry which is preliminary data.</text>
</comment>
<sequence>MEHQRQQSSTWPDDQISRDSRRPKLTSTSGRNSQGNLRKRQSGSHSSRRSTHSSCGLNCGEDSLHSTGLRSYKRKLHARCASTQMNRPNTSSLSVHSVHLFGPISDNG</sequence>
<evidence type="ECO:0000256" key="1">
    <source>
        <dbReference type="SAM" id="MobiDB-lite"/>
    </source>
</evidence>
<dbReference type="AlphaFoldDB" id="A0AAE2CSW1"/>
<evidence type="ECO:0000313" key="3">
    <source>
        <dbReference type="Proteomes" id="UP001293254"/>
    </source>
</evidence>
<feature type="compositionally biased region" description="Polar residues" evidence="1">
    <location>
        <begin position="25"/>
        <end position="36"/>
    </location>
</feature>
<reference evidence="2" key="1">
    <citation type="submission" date="2020-06" db="EMBL/GenBank/DDBJ databases">
        <authorList>
            <person name="Li T."/>
            <person name="Hu X."/>
            <person name="Zhang T."/>
            <person name="Song X."/>
            <person name="Zhang H."/>
            <person name="Dai N."/>
            <person name="Sheng W."/>
            <person name="Hou X."/>
            <person name="Wei L."/>
        </authorList>
    </citation>
    <scope>NUCLEOTIDE SEQUENCE</scope>
    <source>
        <strain evidence="2">3651</strain>
        <tissue evidence="2">Leaf</tissue>
    </source>
</reference>
<dbReference type="EMBL" id="JACGWO010000003">
    <property type="protein sequence ID" value="KAK4433341.1"/>
    <property type="molecule type" value="Genomic_DNA"/>
</dbReference>
<protein>
    <submittedName>
        <fullName evidence="2">Uncharacterized protein</fullName>
    </submittedName>
</protein>
<dbReference type="Proteomes" id="UP001293254">
    <property type="component" value="Unassembled WGS sequence"/>
</dbReference>
<evidence type="ECO:0000313" key="2">
    <source>
        <dbReference type="EMBL" id="KAK4433341.1"/>
    </source>
</evidence>
<keyword evidence="3" id="KW-1185">Reference proteome</keyword>
<feature type="compositionally biased region" description="Polar residues" evidence="1">
    <location>
        <begin position="1"/>
        <end position="12"/>
    </location>
</feature>
<reference evidence="2" key="2">
    <citation type="journal article" date="2024" name="Plant">
        <title>Genomic evolution and insights into agronomic trait innovations of Sesamum species.</title>
        <authorList>
            <person name="Miao H."/>
            <person name="Wang L."/>
            <person name="Qu L."/>
            <person name="Liu H."/>
            <person name="Sun Y."/>
            <person name="Le M."/>
            <person name="Wang Q."/>
            <person name="Wei S."/>
            <person name="Zheng Y."/>
            <person name="Lin W."/>
            <person name="Duan Y."/>
            <person name="Cao H."/>
            <person name="Xiong S."/>
            <person name="Wang X."/>
            <person name="Wei L."/>
            <person name="Li C."/>
            <person name="Ma Q."/>
            <person name="Ju M."/>
            <person name="Zhao R."/>
            <person name="Li G."/>
            <person name="Mu C."/>
            <person name="Tian Q."/>
            <person name="Mei H."/>
            <person name="Zhang T."/>
            <person name="Gao T."/>
            <person name="Zhang H."/>
        </authorList>
    </citation>
    <scope>NUCLEOTIDE SEQUENCE</scope>
    <source>
        <strain evidence="2">3651</strain>
    </source>
</reference>
<proteinExistence type="predicted"/>